<feature type="region of interest" description="Disordered" evidence="2">
    <location>
        <begin position="56"/>
        <end position="75"/>
    </location>
</feature>
<feature type="coiled-coil region" evidence="1">
    <location>
        <begin position="13"/>
        <end position="40"/>
    </location>
</feature>
<sequence length="75" mass="8593">MHVRRAGLYFSWAGEEEVRRRAAEAEREEARRERGRQVEELSLRLGAAEGLLRSVLEPRPGVARRSRTRRAPAAP</sequence>
<protein>
    <submittedName>
        <fullName evidence="3">Uncharacterized protein</fullName>
    </submittedName>
</protein>
<name>A0A380NEI6_STRGR</name>
<dbReference type="EMBL" id="UHID01000005">
    <property type="protein sequence ID" value="SUP38518.1"/>
    <property type="molecule type" value="Genomic_DNA"/>
</dbReference>
<organism evidence="3 4">
    <name type="scientific">Streptomyces griseus</name>
    <dbReference type="NCBI Taxonomy" id="1911"/>
    <lineage>
        <taxon>Bacteria</taxon>
        <taxon>Bacillati</taxon>
        <taxon>Actinomycetota</taxon>
        <taxon>Actinomycetes</taxon>
        <taxon>Kitasatosporales</taxon>
        <taxon>Streptomycetaceae</taxon>
        <taxon>Streptomyces</taxon>
    </lineage>
</organism>
<evidence type="ECO:0000313" key="3">
    <source>
        <dbReference type="EMBL" id="SUP38518.1"/>
    </source>
</evidence>
<dbReference type="AlphaFoldDB" id="A0A380NEI6"/>
<evidence type="ECO:0000313" key="4">
    <source>
        <dbReference type="Proteomes" id="UP000254150"/>
    </source>
</evidence>
<keyword evidence="1" id="KW-0175">Coiled coil</keyword>
<reference evidence="3 4" key="1">
    <citation type="submission" date="2018-06" db="EMBL/GenBank/DDBJ databases">
        <authorList>
            <consortium name="Pathogen Informatics"/>
            <person name="Doyle S."/>
        </authorList>
    </citation>
    <scope>NUCLEOTIDE SEQUENCE [LARGE SCALE GENOMIC DNA]</scope>
    <source>
        <strain evidence="3 4">NCTC7807</strain>
    </source>
</reference>
<accession>A0A380NEI6</accession>
<evidence type="ECO:0000256" key="1">
    <source>
        <dbReference type="SAM" id="Coils"/>
    </source>
</evidence>
<dbReference type="Proteomes" id="UP000254150">
    <property type="component" value="Unassembled WGS sequence"/>
</dbReference>
<feature type="compositionally biased region" description="Basic residues" evidence="2">
    <location>
        <begin position="62"/>
        <end position="75"/>
    </location>
</feature>
<gene>
    <name evidence="3" type="ORF">NCTC7807_02837</name>
</gene>
<evidence type="ECO:0000256" key="2">
    <source>
        <dbReference type="SAM" id="MobiDB-lite"/>
    </source>
</evidence>
<proteinExistence type="predicted"/>